<dbReference type="PANTHER" id="PTHR11921">
    <property type="entry name" value="SUCCINATE DEHYDROGENASE IRON-SULFUR PROTEIN"/>
    <property type="match status" value="1"/>
</dbReference>
<evidence type="ECO:0000256" key="4">
    <source>
        <dbReference type="ARBA" id="ARBA00012792"/>
    </source>
</evidence>
<keyword evidence="8" id="KW-0479">Metal-binding</keyword>
<evidence type="ECO:0000256" key="9">
    <source>
        <dbReference type="ARBA" id="ARBA00023002"/>
    </source>
</evidence>
<dbReference type="InterPro" id="IPR025192">
    <property type="entry name" value="Succ_DH/fum_Rdtase_N"/>
</dbReference>
<dbReference type="InterPro" id="IPR050573">
    <property type="entry name" value="SDH/FRD_Iron-Sulfur"/>
</dbReference>
<evidence type="ECO:0000313" key="15">
    <source>
        <dbReference type="EMBL" id="SVA71923.1"/>
    </source>
</evidence>
<dbReference type="InterPro" id="IPR009051">
    <property type="entry name" value="Helical_ferredxn"/>
</dbReference>
<gene>
    <name evidence="15" type="ORF">METZ01_LOCUS124777</name>
</gene>
<dbReference type="GO" id="GO:0051539">
    <property type="term" value="F:4 iron, 4 sulfur cluster binding"/>
    <property type="evidence" value="ECO:0007669"/>
    <property type="project" value="UniProtKB-KW"/>
</dbReference>
<dbReference type="GO" id="GO:0008177">
    <property type="term" value="F:succinate dehydrogenase (quinone) activity"/>
    <property type="evidence" value="ECO:0007669"/>
    <property type="project" value="UniProtKB-EC"/>
</dbReference>
<dbReference type="Pfam" id="PF13085">
    <property type="entry name" value="Fer2_3"/>
    <property type="match status" value="1"/>
</dbReference>
<dbReference type="Gene3D" id="1.10.1060.10">
    <property type="entry name" value="Alpha-helical ferredoxin"/>
    <property type="match status" value="1"/>
</dbReference>
<dbReference type="GO" id="GO:0051538">
    <property type="term" value="F:3 iron, 4 sulfur cluster binding"/>
    <property type="evidence" value="ECO:0007669"/>
    <property type="project" value="UniProtKB-KW"/>
</dbReference>
<dbReference type="EMBL" id="UINC01017372">
    <property type="protein sequence ID" value="SVA71923.1"/>
    <property type="molecule type" value="Genomic_DNA"/>
</dbReference>
<comment type="cofactor">
    <cofactor evidence="13">
        <name>[2Fe-2S] cluster</name>
        <dbReference type="ChEBI" id="CHEBI:190135"/>
    </cofactor>
</comment>
<dbReference type="Gene3D" id="3.10.20.30">
    <property type="match status" value="1"/>
</dbReference>
<dbReference type="PROSITE" id="PS51379">
    <property type="entry name" value="4FE4S_FER_2"/>
    <property type="match status" value="1"/>
</dbReference>
<dbReference type="SUPFAM" id="SSF46548">
    <property type="entry name" value="alpha-helical ferredoxin"/>
    <property type="match status" value="1"/>
</dbReference>
<dbReference type="FunFam" id="1.10.1060.10:FF:000005">
    <property type="entry name" value="Succinate dehydrogenase iron-sulfur subunit"/>
    <property type="match status" value="1"/>
</dbReference>
<dbReference type="EC" id="1.3.5.1" evidence="4"/>
<sequence length="248" mass="27592">MSDTVTFKIKRQNTAESSPYWENFVIPYIPNSNVISCLMDIQTKPENSKGENVTPVVWESNCLEEVCGSCTMVINGKVHQACSALIDKLEKPITLEPMSKFPVIRDLIVDRSRMFEALKKVQAWVTADGYHDLGPGDRESQSIQEVAYKLSECMTCGCCVEACPQYTQKNNFLGAAAISQARLFNMHHTGKNITDERLDTLMQEGGISDCGNAQNCVEVCPKSIPLTESIAEIGRQVSGKIWRNIFKA</sequence>
<dbReference type="Pfam" id="PF13183">
    <property type="entry name" value="Fer4_8"/>
    <property type="match status" value="1"/>
</dbReference>
<dbReference type="InterPro" id="IPR012675">
    <property type="entry name" value="Beta-grasp_dom_sf"/>
</dbReference>
<evidence type="ECO:0000256" key="3">
    <source>
        <dbReference type="ARBA" id="ARBA00009433"/>
    </source>
</evidence>
<evidence type="ECO:0000256" key="13">
    <source>
        <dbReference type="ARBA" id="ARBA00034078"/>
    </source>
</evidence>
<evidence type="ECO:0000256" key="10">
    <source>
        <dbReference type="ARBA" id="ARBA00023004"/>
    </source>
</evidence>
<evidence type="ECO:0000256" key="1">
    <source>
        <dbReference type="ARBA" id="ARBA00001927"/>
    </source>
</evidence>
<evidence type="ECO:0000256" key="12">
    <source>
        <dbReference type="ARBA" id="ARBA00023291"/>
    </source>
</evidence>
<dbReference type="InterPro" id="IPR004489">
    <property type="entry name" value="Succ_DH/fum_Rdtase_Fe-S"/>
</dbReference>
<keyword evidence="5" id="KW-0004">4Fe-4S</keyword>
<keyword evidence="11" id="KW-0411">Iron-sulfur</keyword>
<dbReference type="NCBIfam" id="NF006391">
    <property type="entry name" value="PRK08640.1"/>
    <property type="match status" value="1"/>
</dbReference>
<feature type="domain" description="4Fe-4S ferredoxin-type" evidence="14">
    <location>
        <begin position="144"/>
        <end position="165"/>
    </location>
</feature>
<dbReference type="PANTHER" id="PTHR11921:SF29">
    <property type="entry name" value="SUCCINATE DEHYDROGENASE [UBIQUINONE] IRON-SULFUR SUBUNIT, MITOCHONDRIAL"/>
    <property type="match status" value="1"/>
</dbReference>
<keyword evidence="12" id="KW-0003">3Fe-4S</keyword>
<dbReference type="GO" id="GO:0006099">
    <property type="term" value="P:tricarboxylic acid cycle"/>
    <property type="evidence" value="ECO:0007669"/>
    <property type="project" value="UniProtKB-KW"/>
</dbReference>
<name>A0A381Y604_9ZZZZ</name>
<dbReference type="GO" id="GO:0009055">
    <property type="term" value="F:electron transfer activity"/>
    <property type="evidence" value="ECO:0007669"/>
    <property type="project" value="InterPro"/>
</dbReference>
<keyword evidence="6" id="KW-0816">Tricarboxylic acid cycle</keyword>
<dbReference type="SUPFAM" id="SSF54292">
    <property type="entry name" value="2Fe-2S ferredoxin-like"/>
    <property type="match status" value="1"/>
</dbReference>
<comment type="cofactor">
    <cofactor evidence="2">
        <name>[4Fe-4S] cluster</name>
        <dbReference type="ChEBI" id="CHEBI:49883"/>
    </cofactor>
</comment>
<dbReference type="AlphaFoldDB" id="A0A381Y604"/>
<keyword evidence="9" id="KW-0560">Oxidoreductase</keyword>
<comment type="similarity">
    <text evidence="3">Belongs to the succinate dehydrogenase/fumarate reductase iron-sulfur protein family.</text>
</comment>
<keyword evidence="10" id="KW-0408">Iron</keyword>
<organism evidence="15">
    <name type="scientific">marine metagenome</name>
    <dbReference type="NCBI Taxonomy" id="408172"/>
    <lineage>
        <taxon>unclassified sequences</taxon>
        <taxon>metagenomes</taxon>
        <taxon>ecological metagenomes</taxon>
    </lineage>
</organism>
<comment type="cofactor">
    <cofactor evidence="1">
        <name>[3Fe-4S] cluster</name>
        <dbReference type="ChEBI" id="CHEBI:21137"/>
    </cofactor>
</comment>
<dbReference type="GO" id="GO:0046872">
    <property type="term" value="F:metal ion binding"/>
    <property type="evidence" value="ECO:0007669"/>
    <property type="project" value="UniProtKB-KW"/>
</dbReference>
<dbReference type="GO" id="GO:0051537">
    <property type="term" value="F:2 iron, 2 sulfur cluster binding"/>
    <property type="evidence" value="ECO:0007669"/>
    <property type="project" value="UniProtKB-KW"/>
</dbReference>
<evidence type="ECO:0000256" key="8">
    <source>
        <dbReference type="ARBA" id="ARBA00022723"/>
    </source>
</evidence>
<evidence type="ECO:0000256" key="11">
    <source>
        <dbReference type="ARBA" id="ARBA00023014"/>
    </source>
</evidence>
<evidence type="ECO:0000256" key="6">
    <source>
        <dbReference type="ARBA" id="ARBA00022532"/>
    </source>
</evidence>
<dbReference type="FunFam" id="3.10.20.30:FF:000018">
    <property type="entry name" value="Succinate dehydrogenase iron-sulfur subunit"/>
    <property type="match status" value="1"/>
</dbReference>
<dbReference type="PROSITE" id="PS00198">
    <property type="entry name" value="4FE4S_FER_1"/>
    <property type="match status" value="1"/>
</dbReference>
<dbReference type="InterPro" id="IPR017900">
    <property type="entry name" value="4Fe4S_Fe_S_CS"/>
</dbReference>
<dbReference type="NCBIfam" id="TIGR00384">
    <property type="entry name" value="dhsB"/>
    <property type="match status" value="1"/>
</dbReference>
<dbReference type="GO" id="GO:0022904">
    <property type="term" value="P:respiratory electron transport chain"/>
    <property type="evidence" value="ECO:0007669"/>
    <property type="project" value="TreeGrafter"/>
</dbReference>
<dbReference type="InterPro" id="IPR036010">
    <property type="entry name" value="2Fe-2S_ferredoxin-like_sf"/>
</dbReference>
<evidence type="ECO:0000259" key="14">
    <source>
        <dbReference type="PROSITE" id="PS51379"/>
    </source>
</evidence>
<evidence type="ECO:0000256" key="2">
    <source>
        <dbReference type="ARBA" id="ARBA00001966"/>
    </source>
</evidence>
<evidence type="ECO:0000256" key="5">
    <source>
        <dbReference type="ARBA" id="ARBA00022485"/>
    </source>
</evidence>
<reference evidence="15" key="1">
    <citation type="submission" date="2018-05" db="EMBL/GenBank/DDBJ databases">
        <authorList>
            <person name="Lanie J.A."/>
            <person name="Ng W.-L."/>
            <person name="Kazmierczak K.M."/>
            <person name="Andrzejewski T.M."/>
            <person name="Davidsen T.M."/>
            <person name="Wayne K.J."/>
            <person name="Tettelin H."/>
            <person name="Glass J.I."/>
            <person name="Rusch D."/>
            <person name="Podicherti R."/>
            <person name="Tsui H.-C.T."/>
            <person name="Winkler M.E."/>
        </authorList>
    </citation>
    <scope>NUCLEOTIDE SEQUENCE</scope>
</reference>
<proteinExistence type="inferred from homology"/>
<dbReference type="InterPro" id="IPR017896">
    <property type="entry name" value="4Fe4S_Fe-S-bd"/>
</dbReference>
<keyword evidence="7" id="KW-0001">2Fe-2S</keyword>
<protein>
    <recommendedName>
        <fullName evidence="4">succinate dehydrogenase</fullName>
        <ecNumber evidence="4">1.3.5.1</ecNumber>
    </recommendedName>
</protein>
<evidence type="ECO:0000256" key="7">
    <source>
        <dbReference type="ARBA" id="ARBA00022714"/>
    </source>
</evidence>
<accession>A0A381Y604</accession>